<sequence>MGSGAVFQLIGGGVPQCGNLQTYFCIGGNIFRPLSARSWADFREYMFAIVGCYSNHTQCLNHLYSQCQMCAEHLFDCDLMSLWAVYVTYLKVQQLLCLRLFALVSWLHLAALKGWPF</sequence>
<gene>
    <name evidence="1" type="ORF">CRENBAI_019791</name>
</gene>
<dbReference type="Proteomes" id="UP001311232">
    <property type="component" value="Unassembled WGS sequence"/>
</dbReference>
<evidence type="ECO:0000313" key="2">
    <source>
        <dbReference type="Proteomes" id="UP001311232"/>
    </source>
</evidence>
<protein>
    <submittedName>
        <fullName evidence="1">Uncharacterized protein</fullName>
    </submittedName>
</protein>
<dbReference type="EMBL" id="JAHHUM010000628">
    <property type="protein sequence ID" value="KAK5618308.1"/>
    <property type="molecule type" value="Genomic_DNA"/>
</dbReference>
<dbReference type="AlphaFoldDB" id="A0AAV9SA64"/>
<proteinExistence type="predicted"/>
<name>A0AAV9SA64_9TELE</name>
<evidence type="ECO:0000313" key="1">
    <source>
        <dbReference type="EMBL" id="KAK5618308.1"/>
    </source>
</evidence>
<accession>A0AAV9SA64</accession>
<organism evidence="1 2">
    <name type="scientific">Crenichthys baileyi</name>
    <name type="common">White River springfish</name>
    <dbReference type="NCBI Taxonomy" id="28760"/>
    <lineage>
        <taxon>Eukaryota</taxon>
        <taxon>Metazoa</taxon>
        <taxon>Chordata</taxon>
        <taxon>Craniata</taxon>
        <taxon>Vertebrata</taxon>
        <taxon>Euteleostomi</taxon>
        <taxon>Actinopterygii</taxon>
        <taxon>Neopterygii</taxon>
        <taxon>Teleostei</taxon>
        <taxon>Neoteleostei</taxon>
        <taxon>Acanthomorphata</taxon>
        <taxon>Ovalentaria</taxon>
        <taxon>Atherinomorphae</taxon>
        <taxon>Cyprinodontiformes</taxon>
        <taxon>Goodeidae</taxon>
        <taxon>Crenichthys</taxon>
    </lineage>
</organism>
<keyword evidence="2" id="KW-1185">Reference proteome</keyword>
<reference evidence="1 2" key="1">
    <citation type="submission" date="2021-06" db="EMBL/GenBank/DDBJ databases">
        <authorList>
            <person name="Palmer J.M."/>
        </authorList>
    </citation>
    <scope>NUCLEOTIDE SEQUENCE [LARGE SCALE GENOMIC DNA]</scope>
    <source>
        <strain evidence="1 2">MEX-2019</strain>
        <tissue evidence="1">Muscle</tissue>
    </source>
</reference>
<comment type="caution">
    <text evidence="1">The sequence shown here is derived from an EMBL/GenBank/DDBJ whole genome shotgun (WGS) entry which is preliminary data.</text>
</comment>